<dbReference type="AlphaFoldDB" id="A0A2U9L8X3"/>
<keyword evidence="1" id="KW-1133">Transmembrane helix</keyword>
<protein>
    <submittedName>
        <fullName evidence="2">Uncharacterized protein</fullName>
    </submittedName>
</protein>
<accession>A0A2U9L8X3</accession>
<evidence type="ECO:0000313" key="3">
    <source>
        <dbReference type="Proteomes" id="UP000254208"/>
    </source>
</evidence>
<gene>
    <name evidence="2" type="ORF">NCTC11801_01738</name>
</gene>
<dbReference type="GeneID" id="93675015"/>
<evidence type="ECO:0000313" key="2">
    <source>
        <dbReference type="EMBL" id="SUC30798.1"/>
    </source>
</evidence>
<feature type="transmembrane region" description="Helical" evidence="1">
    <location>
        <begin position="20"/>
        <end position="41"/>
    </location>
</feature>
<dbReference type="EMBL" id="UGTZ01000001">
    <property type="protein sequence ID" value="SUC30798.1"/>
    <property type="molecule type" value="Genomic_DNA"/>
</dbReference>
<name>A0A2U9L8X3_PRORE</name>
<evidence type="ECO:0000256" key="1">
    <source>
        <dbReference type="SAM" id="Phobius"/>
    </source>
</evidence>
<organism evidence="2 3">
    <name type="scientific">Providencia rettgeri</name>
    <dbReference type="NCBI Taxonomy" id="587"/>
    <lineage>
        <taxon>Bacteria</taxon>
        <taxon>Pseudomonadati</taxon>
        <taxon>Pseudomonadota</taxon>
        <taxon>Gammaproteobacteria</taxon>
        <taxon>Enterobacterales</taxon>
        <taxon>Morganellaceae</taxon>
        <taxon>Providencia</taxon>
    </lineage>
</organism>
<keyword evidence="1" id="KW-0472">Membrane</keyword>
<reference evidence="2 3" key="1">
    <citation type="submission" date="2018-06" db="EMBL/GenBank/DDBJ databases">
        <authorList>
            <consortium name="Pathogen Informatics"/>
            <person name="Doyle S."/>
        </authorList>
    </citation>
    <scope>NUCLEOTIDE SEQUENCE [LARGE SCALE GENOMIC DNA]</scope>
    <source>
        <strain evidence="2 3">NCTC11801</strain>
    </source>
</reference>
<proteinExistence type="predicted"/>
<keyword evidence="1" id="KW-0812">Transmembrane</keyword>
<sequence>MPVDLLSLPPKAKRQDFPSIKRWSIFFVLLSVVIYISHRFLVSQSLIEKIPEFNLLIFTIIIWLGLYSVRYIFFLFNKWAADGWDTQRQIDKDKRISIGQRKVTLLAQAMILPHITNCKDLSTQIIASKTSLLPPNLVNGKASYCAQFIDSNTSDVERVINRIKALISEPSMLTAIKCLSNNVSLNILVSIGESIILSENDTKQINQEISQLLERPFRINYKKNIPISIIDNWLDKVDDFEYLLTINLYLIKQPIDKYTEVSVAHLLSSPKKTLNKYIAFIHRPESIPQHKNNTLELSKSIDNALLWGNVELTKVKSIFINAFSISNLDNTRTEVLFTENGGKIPLYSIDNIIGCTQHAAPWVNLYISISCLIKTEAAQLAITHQNNEIFVWIVTLPSEFNASLH</sequence>
<dbReference type="RefSeq" id="WP_109911513.1">
    <property type="nucleotide sequence ID" value="NZ_ABEXOE020000016.1"/>
</dbReference>
<feature type="transmembrane region" description="Helical" evidence="1">
    <location>
        <begin position="53"/>
        <end position="73"/>
    </location>
</feature>
<dbReference type="Proteomes" id="UP000254208">
    <property type="component" value="Unassembled WGS sequence"/>
</dbReference>